<sequence>MGEQGVELTPVYYKLDGYTPPKDCGDERCRDFFMEFIYFCVIPTSVLFLFTFILGICFCCSKSSRKPKEDLDDQMRYDTIRRASRALRRMSYTRDTPLLEDQGNTMTLDRTDRARHGFRSRDSCHSAPGTLQRHKNRHSAAYYSSQQSLPPPPAYRLPPQYPDDDVFIQGNNIPMDEFSANLRRQLELANRNNGFVSQ</sequence>
<evidence type="ECO:0000313" key="4">
    <source>
        <dbReference type="Proteomes" id="UP001347796"/>
    </source>
</evidence>
<evidence type="ECO:0000256" key="1">
    <source>
        <dbReference type="SAM" id="MobiDB-lite"/>
    </source>
</evidence>
<dbReference type="Proteomes" id="UP001347796">
    <property type="component" value="Unassembled WGS sequence"/>
</dbReference>
<reference evidence="3 4" key="1">
    <citation type="submission" date="2024-01" db="EMBL/GenBank/DDBJ databases">
        <title>The genome of the rayed Mediterranean limpet Patella caerulea (Linnaeus, 1758).</title>
        <authorList>
            <person name="Anh-Thu Weber A."/>
            <person name="Halstead-Nussloch G."/>
        </authorList>
    </citation>
    <scope>NUCLEOTIDE SEQUENCE [LARGE SCALE GENOMIC DNA]</scope>
    <source>
        <strain evidence="3">AATW-2023a</strain>
        <tissue evidence="3">Whole specimen</tissue>
    </source>
</reference>
<accession>A0AAN8JL57</accession>
<keyword evidence="2" id="KW-1133">Transmembrane helix</keyword>
<organism evidence="3 4">
    <name type="scientific">Patella caerulea</name>
    <name type="common">Rayed Mediterranean limpet</name>
    <dbReference type="NCBI Taxonomy" id="87958"/>
    <lineage>
        <taxon>Eukaryota</taxon>
        <taxon>Metazoa</taxon>
        <taxon>Spiralia</taxon>
        <taxon>Lophotrochozoa</taxon>
        <taxon>Mollusca</taxon>
        <taxon>Gastropoda</taxon>
        <taxon>Patellogastropoda</taxon>
        <taxon>Patelloidea</taxon>
        <taxon>Patellidae</taxon>
        <taxon>Patella</taxon>
    </lineage>
</organism>
<keyword evidence="2" id="KW-0812">Transmembrane</keyword>
<dbReference type="AlphaFoldDB" id="A0AAN8JL57"/>
<proteinExistence type="predicted"/>
<evidence type="ECO:0000313" key="3">
    <source>
        <dbReference type="EMBL" id="KAK6178071.1"/>
    </source>
</evidence>
<feature type="compositionally biased region" description="Pro residues" evidence="1">
    <location>
        <begin position="149"/>
        <end position="158"/>
    </location>
</feature>
<protein>
    <submittedName>
        <fullName evidence="3">Uncharacterized protein</fullName>
    </submittedName>
</protein>
<comment type="caution">
    <text evidence="3">The sequence shown here is derived from an EMBL/GenBank/DDBJ whole genome shotgun (WGS) entry which is preliminary data.</text>
</comment>
<feature type="region of interest" description="Disordered" evidence="1">
    <location>
        <begin position="118"/>
        <end position="158"/>
    </location>
</feature>
<gene>
    <name evidence="3" type="ORF">SNE40_012904</name>
</gene>
<name>A0AAN8JL57_PATCE</name>
<keyword evidence="2" id="KW-0472">Membrane</keyword>
<evidence type="ECO:0000256" key="2">
    <source>
        <dbReference type="SAM" id="Phobius"/>
    </source>
</evidence>
<dbReference type="EMBL" id="JAZGQO010000009">
    <property type="protein sequence ID" value="KAK6178071.1"/>
    <property type="molecule type" value="Genomic_DNA"/>
</dbReference>
<feature type="transmembrane region" description="Helical" evidence="2">
    <location>
        <begin position="36"/>
        <end position="59"/>
    </location>
</feature>
<keyword evidence="4" id="KW-1185">Reference proteome</keyword>